<dbReference type="AlphaFoldDB" id="A0A1G7LKT2"/>
<dbReference type="InterPro" id="IPR029062">
    <property type="entry name" value="Class_I_gatase-like"/>
</dbReference>
<dbReference type="InterPro" id="IPR044992">
    <property type="entry name" value="ChyE-like"/>
</dbReference>
<dbReference type="RefSeq" id="WP_090018307.1">
    <property type="nucleotide sequence ID" value="NZ_FNCE01000001.1"/>
</dbReference>
<dbReference type="SUPFAM" id="SSF52317">
    <property type="entry name" value="Class I glutamine amidotransferase-like"/>
    <property type="match status" value="1"/>
</dbReference>
<evidence type="ECO:0000259" key="1">
    <source>
        <dbReference type="Pfam" id="PF00117"/>
    </source>
</evidence>
<accession>A0A1G7LKT2</accession>
<dbReference type="PROSITE" id="PS51273">
    <property type="entry name" value="GATASE_TYPE_1"/>
    <property type="match status" value="1"/>
</dbReference>
<dbReference type="STRING" id="1082479.SAMN05216241_101271"/>
<dbReference type="PANTHER" id="PTHR42695:SF5">
    <property type="entry name" value="GLUTAMINE AMIDOTRANSFERASE YLR126C-RELATED"/>
    <property type="match status" value="1"/>
</dbReference>
<name>A0A1G7LKT2_9PROT</name>
<evidence type="ECO:0000313" key="3">
    <source>
        <dbReference type="Proteomes" id="UP000199415"/>
    </source>
</evidence>
<dbReference type="GO" id="GO:0005829">
    <property type="term" value="C:cytosol"/>
    <property type="evidence" value="ECO:0007669"/>
    <property type="project" value="TreeGrafter"/>
</dbReference>
<dbReference type="Pfam" id="PF00117">
    <property type="entry name" value="GATase"/>
    <property type="match status" value="1"/>
</dbReference>
<keyword evidence="3" id="KW-1185">Reference proteome</keyword>
<evidence type="ECO:0000313" key="2">
    <source>
        <dbReference type="EMBL" id="SDF49549.1"/>
    </source>
</evidence>
<dbReference type="OrthoDB" id="9813383at2"/>
<organism evidence="2 3">
    <name type="scientific">Limimonas halophila</name>
    <dbReference type="NCBI Taxonomy" id="1082479"/>
    <lineage>
        <taxon>Bacteria</taxon>
        <taxon>Pseudomonadati</taxon>
        <taxon>Pseudomonadota</taxon>
        <taxon>Alphaproteobacteria</taxon>
        <taxon>Rhodospirillales</taxon>
        <taxon>Rhodovibrionaceae</taxon>
        <taxon>Limimonas</taxon>
    </lineage>
</organism>
<sequence length="282" mass="30967">MTREKAHILVVDAYAKEGRDDLVAGGAHAAGDLYAQMLERLGRGRVACEIHYPAENGLNLPHGRALTDYDGVAWTGSSLTIYHDDDRVTPQIELSRQAYAAGVPQFGSCWAVHVAVMAAGGRVAAHPEGREMGVARKLALTEAGQGHPMFVGKPAVFDGFISHDDEVTHLPANAVCLTRGRYCAIQAVSVRQGPGTFWAVQYHPEYDLMEMARLMYCRIGKLVRRGFFADEAAALAHIDKLERLHAHPGRTDLAWQLGIDADLLDPDVRELEVKAWLDHKIL</sequence>
<dbReference type="InterPro" id="IPR017926">
    <property type="entry name" value="GATASE"/>
</dbReference>
<dbReference type="Gene3D" id="3.40.50.880">
    <property type="match status" value="1"/>
</dbReference>
<reference evidence="2 3" key="1">
    <citation type="submission" date="2016-10" db="EMBL/GenBank/DDBJ databases">
        <authorList>
            <person name="de Groot N.N."/>
        </authorList>
    </citation>
    <scope>NUCLEOTIDE SEQUENCE [LARGE SCALE GENOMIC DNA]</scope>
    <source>
        <strain evidence="2 3">DSM 25584</strain>
    </source>
</reference>
<dbReference type="Proteomes" id="UP000199415">
    <property type="component" value="Unassembled WGS sequence"/>
</dbReference>
<feature type="domain" description="Glutamine amidotransferase" evidence="1">
    <location>
        <begin position="67"/>
        <end position="210"/>
    </location>
</feature>
<dbReference type="PANTHER" id="PTHR42695">
    <property type="entry name" value="GLUTAMINE AMIDOTRANSFERASE YLR126C-RELATED"/>
    <property type="match status" value="1"/>
</dbReference>
<dbReference type="EMBL" id="FNCE01000001">
    <property type="protein sequence ID" value="SDF49549.1"/>
    <property type="molecule type" value="Genomic_DNA"/>
</dbReference>
<dbReference type="CDD" id="cd01741">
    <property type="entry name" value="GATase1_1"/>
    <property type="match status" value="1"/>
</dbReference>
<protein>
    <submittedName>
        <fullName evidence="2">GMP synthase (Glutamine-hydrolysing)</fullName>
    </submittedName>
</protein>
<proteinExistence type="predicted"/>
<gene>
    <name evidence="2" type="ORF">SAMN05216241_101271</name>
</gene>